<organism evidence="7 8">
    <name type="scientific">Methylophilus flavus</name>
    <dbReference type="NCBI Taxonomy" id="640084"/>
    <lineage>
        <taxon>Bacteria</taxon>
        <taxon>Pseudomonadati</taxon>
        <taxon>Pseudomonadota</taxon>
        <taxon>Betaproteobacteria</taxon>
        <taxon>Nitrosomonadales</taxon>
        <taxon>Methylophilaceae</taxon>
        <taxon>Methylophilus</taxon>
    </lineage>
</organism>
<dbReference type="RefSeq" id="WP_379035523.1">
    <property type="nucleotide sequence ID" value="NZ_JBHTLN010000007.1"/>
</dbReference>
<dbReference type="Gene3D" id="1.10.10.10">
    <property type="entry name" value="Winged helix-like DNA-binding domain superfamily/Winged helix DNA-binding domain"/>
    <property type="match status" value="1"/>
</dbReference>
<evidence type="ECO:0000256" key="4">
    <source>
        <dbReference type="ARBA" id="ARBA00023163"/>
    </source>
</evidence>
<comment type="similarity">
    <text evidence="1">Belongs to the sigma-70 factor family. ECF subfamily.</text>
</comment>
<dbReference type="InterPro" id="IPR036388">
    <property type="entry name" value="WH-like_DNA-bd_sf"/>
</dbReference>
<dbReference type="InterPro" id="IPR014284">
    <property type="entry name" value="RNA_pol_sigma-70_dom"/>
</dbReference>
<evidence type="ECO:0000313" key="8">
    <source>
        <dbReference type="Proteomes" id="UP001597206"/>
    </source>
</evidence>
<protein>
    <submittedName>
        <fullName evidence="7">Sigma-70 family RNA polymerase sigma factor</fullName>
    </submittedName>
</protein>
<evidence type="ECO:0000256" key="1">
    <source>
        <dbReference type="ARBA" id="ARBA00010641"/>
    </source>
</evidence>
<dbReference type="Pfam" id="PF08281">
    <property type="entry name" value="Sigma70_r4_2"/>
    <property type="match status" value="1"/>
</dbReference>
<dbReference type="SUPFAM" id="SSF88946">
    <property type="entry name" value="Sigma2 domain of RNA polymerase sigma factors"/>
    <property type="match status" value="1"/>
</dbReference>
<keyword evidence="8" id="KW-1185">Reference proteome</keyword>
<dbReference type="EMBL" id="JBHTLN010000007">
    <property type="protein sequence ID" value="MFD1123640.1"/>
    <property type="molecule type" value="Genomic_DNA"/>
</dbReference>
<dbReference type="Gene3D" id="1.10.1740.10">
    <property type="match status" value="1"/>
</dbReference>
<keyword evidence="4" id="KW-0804">Transcription</keyword>
<dbReference type="InterPro" id="IPR013325">
    <property type="entry name" value="RNA_pol_sigma_r2"/>
</dbReference>
<dbReference type="Pfam" id="PF04542">
    <property type="entry name" value="Sigma70_r2"/>
    <property type="match status" value="1"/>
</dbReference>
<dbReference type="PANTHER" id="PTHR43133:SF63">
    <property type="entry name" value="RNA POLYMERASE SIGMA FACTOR FECI-RELATED"/>
    <property type="match status" value="1"/>
</dbReference>
<dbReference type="InterPro" id="IPR039425">
    <property type="entry name" value="RNA_pol_sigma-70-like"/>
</dbReference>
<comment type="caution">
    <text evidence="7">The sequence shown here is derived from an EMBL/GenBank/DDBJ whole genome shotgun (WGS) entry which is preliminary data.</text>
</comment>
<proteinExistence type="inferred from homology"/>
<evidence type="ECO:0000313" key="7">
    <source>
        <dbReference type="EMBL" id="MFD1123640.1"/>
    </source>
</evidence>
<dbReference type="SUPFAM" id="SSF88659">
    <property type="entry name" value="Sigma3 and sigma4 domains of RNA polymerase sigma factors"/>
    <property type="match status" value="1"/>
</dbReference>
<keyword evidence="3" id="KW-0731">Sigma factor</keyword>
<keyword evidence="2" id="KW-0805">Transcription regulation</keyword>
<feature type="domain" description="RNA polymerase sigma factor 70 region 4 type 2" evidence="6">
    <location>
        <begin position="112"/>
        <end position="163"/>
    </location>
</feature>
<name>A0ABW3PG84_9PROT</name>
<evidence type="ECO:0000256" key="2">
    <source>
        <dbReference type="ARBA" id="ARBA00023015"/>
    </source>
</evidence>
<feature type="domain" description="RNA polymerase sigma-70 region 2" evidence="5">
    <location>
        <begin position="15"/>
        <end position="80"/>
    </location>
</feature>
<dbReference type="InterPro" id="IPR013324">
    <property type="entry name" value="RNA_pol_sigma_r3/r4-like"/>
</dbReference>
<dbReference type="InterPro" id="IPR013249">
    <property type="entry name" value="RNA_pol_sigma70_r4_t2"/>
</dbReference>
<dbReference type="PANTHER" id="PTHR43133">
    <property type="entry name" value="RNA POLYMERASE ECF-TYPE SIGMA FACTO"/>
    <property type="match status" value="1"/>
</dbReference>
<evidence type="ECO:0000259" key="6">
    <source>
        <dbReference type="Pfam" id="PF08281"/>
    </source>
</evidence>
<sequence length="172" mass="19552">MSFQAPVGQQSIAALYNDHHGWLLGWLHRKLDCPHLATDLTHDTFLRVITRPSTPDCREPKAYLTTIARGLLIDHWRRQDVERAWLETLSVLPQPLVSSPEEYMQVLEALYQVDQLLNKLKPKVREAFLLSQLDGLTYSQIAEKLGVGERMIKKYMAQAMLACLSAELVGAV</sequence>
<evidence type="ECO:0000256" key="3">
    <source>
        <dbReference type="ARBA" id="ARBA00023082"/>
    </source>
</evidence>
<accession>A0ABW3PG84</accession>
<dbReference type="InterPro" id="IPR007627">
    <property type="entry name" value="RNA_pol_sigma70_r2"/>
</dbReference>
<reference evidence="8" key="1">
    <citation type="journal article" date="2019" name="Int. J. Syst. Evol. Microbiol.">
        <title>The Global Catalogue of Microorganisms (GCM) 10K type strain sequencing project: providing services to taxonomists for standard genome sequencing and annotation.</title>
        <authorList>
            <consortium name="The Broad Institute Genomics Platform"/>
            <consortium name="The Broad Institute Genome Sequencing Center for Infectious Disease"/>
            <person name="Wu L."/>
            <person name="Ma J."/>
        </authorList>
    </citation>
    <scope>NUCLEOTIDE SEQUENCE [LARGE SCALE GENOMIC DNA]</scope>
    <source>
        <strain evidence="8">CCUG 58411</strain>
    </source>
</reference>
<evidence type="ECO:0000259" key="5">
    <source>
        <dbReference type="Pfam" id="PF04542"/>
    </source>
</evidence>
<dbReference type="Proteomes" id="UP001597206">
    <property type="component" value="Unassembled WGS sequence"/>
</dbReference>
<dbReference type="NCBIfam" id="TIGR02937">
    <property type="entry name" value="sigma70-ECF"/>
    <property type="match status" value="1"/>
</dbReference>
<gene>
    <name evidence="7" type="ORF">ACFQ2T_14080</name>
</gene>